<dbReference type="Proteomes" id="UP000007151">
    <property type="component" value="Unassembled WGS sequence"/>
</dbReference>
<dbReference type="eggNOG" id="ENOG502T7J7">
    <property type="taxonomic scope" value="Eukaryota"/>
</dbReference>
<feature type="region of interest" description="Disordered" evidence="1">
    <location>
        <begin position="668"/>
        <end position="687"/>
    </location>
</feature>
<dbReference type="KEGG" id="dpl:KGM_215766"/>
<feature type="compositionally biased region" description="Basic and acidic residues" evidence="1">
    <location>
        <begin position="395"/>
        <end position="404"/>
    </location>
</feature>
<feature type="region of interest" description="Disordered" evidence="1">
    <location>
        <begin position="395"/>
        <end position="435"/>
    </location>
</feature>
<evidence type="ECO:0000256" key="1">
    <source>
        <dbReference type="SAM" id="MobiDB-lite"/>
    </source>
</evidence>
<accession>A0A212F989</accession>
<evidence type="ECO:0000313" key="3">
    <source>
        <dbReference type="Proteomes" id="UP000007151"/>
    </source>
</evidence>
<keyword evidence="3" id="KW-1185">Reference proteome</keyword>
<dbReference type="EMBL" id="AGBW02009627">
    <property type="protein sequence ID" value="OWR50287.1"/>
    <property type="molecule type" value="Genomic_DNA"/>
</dbReference>
<gene>
    <name evidence="2" type="ORF">KGM_215766</name>
</gene>
<dbReference type="InParanoid" id="A0A212F989"/>
<reference evidence="2 3" key="1">
    <citation type="journal article" date="2011" name="Cell">
        <title>The monarch butterfly genome yields insights into long-distance migration.</title>
        <authorList>
            <person name="Zhan S."/>
            <person name="Merlin C."/>
            <person name="Boore J.L."/>
            <person name="Reppert S.M."/>
        </authorList>
    </citation>
    <scope>NUCLEOTIDE SEQUENCE [LARGE SCALE GENOMIC DNA]</scope>
    <source>
        <strain evidence="2">F-2</strain>
    </source>
</reference>
<proteinExistence type="predicted"/>
<organism evidence="2 3">
    <name type="scientific">Danaus plexippus plexippus</name>
    <dbReference type="NCBI Taxonomy" id="278856"/>
    <lineage>
        <taxon>Eukaryota</taxon>
        <taxon>Metazoa</taxon>
        <taxon>Ecdysozoa</taxon>
        <taxon>Arthropoda</taxon>
        <taxon>Hexapoda</taxon>
        <taxon>Insecta</taxon>
        <taxon>Pterygota</taxon>
        <taxon>Neoptera</taxon>
        <taxon>Endopterygota</taxon>
        <taxon>Lepidoptera</taxon>
        <taxon>Glossata</taxon>
        <taxon>Ditrysia</taxon>
        <taxon>Papilionoidea</taxon>
        <taxon>Nymphalidae</taxon>
        <taxon>Danainae</taxon>
        <taxon>Danaini</taxon>
        <taxon>Danaina</taxon>
        <taxon>Danaus</taxon>
        <taxon>Danaus</taxon>
    </lineage>
</organism>
<protein>
    <submittedName>
        <fullName evidence="2">Uncharacterized protein</fullName>
    </submittedName>
</protein>
<comment type="caution">
    <text evidence="2">The sequence shown here is derived from an EMBL/GenBank/DDBJ whole genome shotgun (WGS) entry which is preliminary data.</text>
</comment>
<sequence>MDTPNSLELDFTEHWGNNIHEEVLRGKEVRSEKVKNNSTNSIYDYGFANLDFDKPSCSKYRKTNIPRKGTSEDELYFLHVRKKRNKKARKIKLSKGTRKCQMRIAELAVPSKRYCIETWRSKWDTLPIHMVDRLRQIVLDQKPIVPIDDAIRCFKQNKRINTSLTPISYIINDEVSFLCQKNKLSKLQDVVIQKEIVNKITNWIADVIEQSDYNLMMEDYRELEKEEGHIWDIIDEIVNNAIFLCKEPSVSSSSVDAKSSDSCIYYSNEDDGTPSERHSGDENIDESGNIISDIIENIINVHDYKPRDEIEALHISMDDNLDNTGDADRKISSGSLERDIKDFILKYIENDQSELFKSSHLESTDPSIIDNRMDNIVANDFNETDQENVGIIEKNTNDDIKETGTDLTEPASDDKGPTNNAFNDVQKNESDHNNSIENSQEYNAMKHNFDVENDNKVINVPSKQGQANGMNVILSQDKLDAIKIDNKDSGVANNLTTIENNLVNTKDSEGKSPFKNATSEDSLKKVKFSNINIGDVDEPWPENLIFPLVKATVSVSKSILSLGKIMEVEEKINDSRVNSNMEDDTEVEENSDETKNVITLRSLNKVADKLNKETVTSTDKEIQCELNRENRNVVTDIDRIRRIRCDMLSETRLSAIEIRPEIIRHQKPSPDVAKKDKTTEISSSETNYSIPTNNPFIDYQSRENGIRIWCKGLYNVTENLDMWLDWLNNSCSHILYLHQKGK</sequence>
<name>A0A212F989_DANPL</name>
<dbReference type="AlphaFoldDB" id="A0A212F989"/>
<evidence type="ECO:0000313" key="2">
    <source>
        <dbReference type="EMBL" id="OWR50287.1"/>
    </source>
</evidence>